<organism evidence="1">
    <name type="scientific">marine sediment metagenome</name>
    <dbReference type="NCBI Taxonomy" id="412755"/>
    <lineage>
        <taxon>unclassified sequences</taxon>
        <taxon>metagenomes</taxon>
        <taxon>ecological metagenomes</taxon>
    </lineage>
</organism>
<evidence type="ECO:0000313" key="1">
    <source>
        <dbReference type="EMBL" id="GAH14591.1"/>
    </source>
</evidence>
<sequence>IAEEPAVTYPSAWEPLAEDELGYESRMDYFDTTPGYEAAWLEEYRKAGVAKPPIKEFPPVEE</sequence>
<protein>
    <submittedName>
        <fullName evidence="1">Uncharacterized protein</fullName>
    </submittedName>
</protein>
<gene>
    <name evidence="1" type="ORF">S01H4_61883</name>
</gene>
<dbReference type="AlphaFoldDB" id="X1D197"/>
<proteinExistence type="predicted"/>
<comment type="caution">
    <text evidence="1">The sequence shown here is derived from an EMBL/GenBank/DDBJ whole genome shotgun (WGS) entry which is preliminary data.</text>
</comment>
<reference evidence="1" key="1">
    <citation type="journal article" date="2014" name="Front. Microbiol.">
        <title>High frequency of phylogenetically diverse reductive dehalogenase-homologous genes in deep subseafloor sedimentary metagenomes.</title>
        <authorList>
            <person name="Kawai M."/>
            <person name="Futagami T."/>
            <person name="Toyoda A."/>
            <person name="Takaki Y."/>
            <person name="Nishi S."/>
            <person name="Hori S."/>
            <person name="Arai W."/>
            <person name="Tsubouchi T."/>
            <person name="Morono Y."/>
            <person name="Uchiyama I."/>
            <person name="Ito T."/>
            <person name="Fujiyama A."/>
            <person name="Inagaki F."/>
            <person name="Takami H."/>
        </authorList>
    </citation>
    <scope>NUCLEOTIDE SEQUENCE</scope>
    <source>
        <strain evidence="1">Expedition CK06-06</strain>
    </source>
</reference>
<accession>X1D197</accession>
<name>X1D197_9ZZZZ</name>
<dbReference type="EMBL" id="BART01036795">
    <property type="protein sequence ID" value="GAH14591.1"/>
    <property type="molecule type" value="Genomic_DNA"/>
</dbReference>
<feature type="non-terminal residue" evidence="1">
    <location>
        <position position="1"/>
    </location>
</feature>